<dbReference type="Proteomes" id="UP000000391">
    <property type="component" value="Chromosome"/>
</dbReference>
<keyword evidence="3" id="KW-1185">Reference proteome</keyword>
<dbReference type="OrthoDB" id="30861at2157"/>
<reference evidence="2 3" key="1">
    <citation type="submission" date="2010-06" db="EMBL/GenBank/DDBJ databases">
        <title>Complete sequence chromosome of Methanohalobium evestigatum Z-7303.</title>
        <authorList>
            <consortium name="US DOE Joint Genome Institute"/>
            <person name="Lucas S."/>
            <person name="Copeland A."/>
            <person name="Lapidus A."/>
            <person name="Cheng J.-F."/>
            <person name="Bruce D."/>
            <person name="Goodwin L."/>
            <person name="Pitluck S."/>
            <person name="Saunders E."/>
            <person name="Detter J.C."/>
            <person name="Han C."/>
            <person name="Tapia R."/>
            <person name="Land M."/>
            <person name="Hauser L."/>
            <person name="Kyrpides N."/>
            <person name="Mikhailova N."/>
            <person name="Sieprawska-Lupa M."/>
            <person name="Whitman W.B."/>
            <person name="Anderson I."/>
            <person name="Woyke T."/>
        </authorList>
    </citation>
    <scope>NUCLEOTIDE SEQUENCE [LARGE SCALE GENOMIC DNA]</scope>
    <source>
        <strain evidence="3">ATCC BAA-1072 / DSM 3721 / NBRC 107634 / OCM 161 / Z-7303</strain>
    </source>
</reference>
<dbReference type="SMART" id="SM00966">
    <property type="entry name" value="SpoVT_AbrB"/>
    <property type="match status" value="1"/>
</dbReference>
<dbReference type="PROSITE" id="PS51740">
    <property type="entry name" value="SPOVT_ABRB"/>
    <property type="match status" value="1"/>
</dbReference>
<dbReference type="Gene3D" id="2.10.260.10">
    <property type="match status" value="1"/>
</dbReference>
<name>D7E7L0_METEZ</name>
<dbReference type="NCBIfam" id="TIGR01439">
    <property type="entry name" value="lp_hng_hel_AbrB"/>
    <property type="match status" value="1"/>
</dbReference>
<evidence type="ECO:0000313" key="2">
    <source>
        <dbReference type="EMBL" id="ADI74083.1"/>
    </source>
</evidence>
<dbReference type="GO" id="GO:0003677">
    <property type="term" value="F:DNA binding"/>
    <property type="evidence" value="ECO:0007669"/>
    <property type="project" value="InterPro"/>
</dbReference>
<dbReference type="KEGG" id="mev:Metev_1208"/>
<dbReference type="SUPFAM" id="SSF89447">
    <property type="entry name" value="AbrB/MazE/MraZ-like"/>
    <property type="match status" value="1"/>
</dbReference>
<dbReference type="Pfam" id="PF04014">
    <property type="entry name" value="MazE_antitoxin"/>
    <property type="match status" value="1"/>
</dbReference>
<feature type="domain" description="SpoVT-AbrB" evidence="1">
    <location>
        <begin position="6"/>
        <end position="51"/>
    </location>
</feature>
<protein>
    <submittedName>
        <fullName evidence="2">Transcriptional regulator, AbrB family</fullName>
    </submittedName>
</protein>
<gene>
    <name evidence="2" type="ordered locus">Metev_1208</name>
</gene>
<dbReference type="HOGENOM" id="CLU_2565792_0_0_2"/>
<organism evidence="2 3">
    <name type="scientific">Methanohalobium evestigatum (strain ATCC BAA-1072 / DSM 3721 / NBRC 107634 / OCM 161 / Z-7303)</name>
    <dbReference type="NCBI Taxonomy" id="644295"/>
    <lineage>
        <taxon>Archaea</taxon>
        <taxon>Methanobacteriati</taxon>
        <taxon>Methanobacteriota</taxon>
        <taxon>Stenosarchaea group</taxon>
        <taxon>Methanomicrobia</taxon>
        <taxon>Methanosarcinales</taxon>
        <taxon>Methanosarcinaceae</taxon>
        <taxon>Methanohalobium</taxon>
    </lineage>
</organism>
<sequence>MTLIDFRSAKITKKGQISIPKEIRELENFKEGSKIVILAYDDRIELRSMDQLDEKISTALASEKVLKKEWDTEEEDEAWKDL</sequence>
<dbReference type="EMBL" id="CP002069">
    <property type="protein sequence ID" value="ADI74083.1"/>
    <property type="molecule type" value="Genomic_DNA"/>
</dbReference>
<dbReference type="GeneID" id="9346841"/>
<dbReference type="RefSeq" id="WP_013194650.1">
    <property type="nucleotide sequence ID" value="NC_014253.1"/>
</dbReference>
<proteinExistence type="predicted"/>
<dbReference type="AlphaFoldDB" id="D7E7L0"/>
<dbReference type="InterPro" id="IPR037914">
    <property type="entry name" value="SpoVT-AbrB_sf"/>
</dbReference>
<accession>D7E7L0</accession>
<evidence type="ECO:0000259" key="1">
    <source>
        <dbReference type="PROSITE" id="PS51740"/>
    </source>
</evidence>
<evidence type="ECO:0000313" key="3">
    <source>
        <dbReference type="Proteomes" id="UP000000391"/>
    </source>
</evidence>
<dbReference type="STRING" id="644295.Metev_1208"/>
<dbReference type="InterPro" id="IPR007159">
    <property type="entry name" value="SpoVT-AbrB_dom"/>
</dbReference>